<sequence>MGYFSMPKYFQDMPVVGKPLVNANAENEAELKEIEKNIHDKVEEILAKGITTEEKLNERGQLSAMQRINALVDEGTFCPLNSLFNPNDNKMGSTNIINGLGRVNGKWVYVIASDNKKMAGTWEPGQAENLIRCSDAAKMMNLPLIYLLNCAGVDFPFQDQVYPNRRGGGTPFFRNAELNQLGIPVIVGIYGTNPAGGGYHSISPTILIAHSQANMAVGGAGILSGMNPKGYIDKEAADQIVAAQIENGKNKVPAPGSVPVHYDETGFFREVYENDYGVIEGIKKYISYLPAYNLEFFRVDDQKAPLLPAEDLYSIIPLNGKRPYDIYDVIGRLFDGSQLYEYKKGYGPEMVTGLAKVNGLLVGVIANVQGLLMNYPEYKQNSVGVGGKLYRQGLIKMNEFVTLCARDRIPLIWLQDTTGIDVGDDAEKAELLGLGQSLIYSIENSGLPSLEVTLRKASAAAHYVLGGPQGNNTNVYSIGTAACEYYVMPGETAANAMYSRKLVKASKAGEDMQPIIDKMNDMIQLYHEKSRPEYCAKVGMVDEIVDMTELRPYIQAFTEAVYQNPKSICPMHQMVTPRAIREWNDAHKA</sequence>
<dbReference type="InterPro" id="IPR029045">
    <property type="entry name" value="ClpP/crotonase-like_dom_sf"/>
</dbReference>
<dbReference type="SUPFAM" id="SSF52096">
    <property type="entry name" value="ClpP/crotonase"/>
    <property type="match status" value="2"/>
</dbReference>
<dbReference type="Gene3D" id="3.90.226.10">
    <property type="entry name" value="2-enoyl-CoA Hydratase, Chain A, domain 1"/>
    <property type="match status" value="2"/>
</dbReference>
<dbReference type="EMBL" id="JACRTJ010000027">
    <property type="protein sequence ID" value="MBC8600004.1"/>
    <property type="molecule type" value="Genomic_DNA"/>
</dbReference>
<dbReference type="InterPro" id="IPR034733">
    <property type="entry name" value="AcCoA_carboxyl_beta"/>
</dbReference>
<dbReference type="PANTHER" id="PTHR22855">
    <property type="entry name" value="ACETYL, PROPIONYL, PYRUVATE, AND GLUTACONYL CARBOXYLASE-RELATED"/>
    <property type="match status" value="1"/>
</dbReference>
<reference evidence="3 4" key="1">
    <citation type="submission" date="2020-08" db="EMBL/GenBank/DDBJ databases">
        <title>Genome public.</title>
        <authorList>
            <person name="Liu C."/>
            <person name="Sun Q."/>
        </authorList>
    </citation>
    <scope>NUCLEOTIDE SEQUENCE [LARGE SCALE GENOMIC DNA]</scope>
    <source>
        <strain evidence="3 4">BX10</strain>
    </source>
</reference>
<feature type="domain" description="CoA carboxyltransferase C-terminal" evidence="2">
    <location>
        <begin position="304"/>
        <end position="567"/>
    </location>
</feature>
<dbReference type="InterPro" id="IPR011763">
    <property type="entry name" value="COA_CT_C"/>
</dbReference>
<dbReference type="PANTHER" id="PTHR22855:SF13">
    <property type="entry name" value="METHYLCROTONOYL-COA CARBOXYLASE BETA CHAIN, MITOCHONDRIAL"/>
    <property type="match status" value="1"/>
</dbReference>
<feature type="domain" description="CoA carboxyltransferase N-terminal" evidence="1">
    <location>
        <begin position="31"/>
        <end position="301"/>
    </location>
</feature>
<organism evidence="3 4">
    <name type="scientific">Enterocloster hominis</name>
    <name type="common">ex Liu et al. 2021</name>
    <dbReference type="NCBI Taxonomy" id="2763663"/>
    <lineage>
        <taxon>Bacteria</taxon>
        <taxon>Bacillati</taxon>
        <taxon>Bacillota</taxon>
        <taxon>Clostridia</taxon>
        <taxon>Lachnospirales</taxon>
        <taxon>Lachnospiraceae</taxon>
        <taxon>Enterocloster</taxon>
    </lineage>
</organism>
<proteinExistence type="predicted"/>
<name>A0ABR7NV49_9FIRM</name>
<dbReference type="RefSeq" id="WP_215655238.1">
    <property type="nucleotide sequence ID" value="NZ_JACRTJ010000027.1"/>
</dbReference>
<dbReference type="Proteomes" id="UP000647491">
    <property type="component" value="Unassembled WGS sequence"/>
</dbReference>
<dbReference type="PROSITE" id="PS50980">
    <property type="entry name" value="COA_CT_NTER"/>
    <property type="match status" value="1"/>
</dbReference>
<dbReference type="InterPro" id="IPR045190">
    <property type="entry name" value="MCCB/AccD1-like"/>
</dbReference>
<protein>
    <submittedName>
        <fullName evidence="3">Glutaconyl-CoA decarboxylase subunit alpha</fullName>
    </submittedName>
</protein>
<dbReference type="InterPro" id="IPR011762">
    <property type="entry name" value="COA_CT_N"/>
</dbReference>
<comment type="caution">
    <text evidence="3">The sequence shown here is derived from an EMBL/GenBank/DDBJ whole genome shotgun (WGS) entry which is preliminary data.</text>
</comment>
<keyword evidence="4" id="KW-1185">Reference proteome</keyword>
<dbReference type="PROSITE" id="PS50989">
    <property type="entry name" value="COA_CT_CTER"/>
    <property type="match status" value="1"/>
</dbReference>
<gene>
    <name evidence="3" type="ORF">H8708_12330</name>
</gene>
<evidence type="ECO:0000313" key="4">
    <source>
        <dbReference type="Proteomes" id="UP000647491"/>
    </source>
</evidence>
<dbReference type="Pfam" id="PF01039">
    <property type="entry name" value="Carboxyl_trans"/>
    <property type="match status" value="1"/>
</dbReference>
<dbReference type="Gene3D" id="1.20.5.680">
    <property type="entry name" value="Single Helix bin"/>
    <property type="match status" value="1"/>
</dbReference>
<evidence type="ECO:0000259" key="1">
    <source>
        <dbReference type="PROSITE" id="PS50980"/>
    </source>
</evidence>
<evidence type="ECO:0000259" key="2">
    <source>
        <dbReference type="PROSITE" id="PS50989"/>
    </source>
</evidence>
<evidence type="ECO:0000313" key="3">
    <source>
        <dbReference type="EMBL" id="MBC8600004.1"/>
    </source>
</evidence>
<accession>A0ABR7NV49</accession>